<organism evidence="1 2">
    <name type="scientific">Reticulomyxa filosa</name>
    <dbReference type="NCBI Taxonomy" id="46433"/>
    <lineage>
        <taxon>Eukaryota</taxon>
        <taxon>Sar</taxon>
        <taxon>Rhizaria</taxon>
        <taxon>Retaria</taxon>
        <taxon>Foraminifera</taxon>
        <taxon>Monothalamids</taxon>
        <taxon>Reticulomyxidae</taxon>
        <taxon>Reticulomyxa</taxon>
    </lineage>
</organism>
<proteinExistence type="predicted"/>
<keyword evidence="2" id="KW-1185">Reference proteome</keyword>
<accession>X6L6Z7</accession>
<evidence type="ECO:0000313" key="2">
    <source>
        <dbReference type="Proteomes" id="UP000023152"/>
    </source>
</evidence>
<dbReference type="AlphaFoldDB" id="X6L6Z7"/>
<protein>
    <submittedName>
        <fullName evidence="1">Uncharacterized protein</fullName>
    </submittedName>
</protein>
<dbReference type="EMBL" id="ASPP01050309">
    <property type="protein sequence ID" value="ETN97247.1"/>
    <property type="molecule type" value="Genomic_DNA"/>
</dbReference>
<gene>
    <name evidence="1" type="ORF">RFI_40284</name>
</gene>
<comment type="caution">
    <text evidence="1">The sequence shown here is derived from an EMBL/GenBank/DDBJ whole genome shotgun (WGS) entry which is preliminary data.</text>
</comment>
<name>X6L6Z7_RETFI</name>
<sequence>MCKKHENASEVVHATTNLQIQDSLEGNANEEQSASEKERMIQCPIKRAPSNITTNEVVLDYFNLREINGGRLLDIIGTKKGCMINFDSFIIGLAQTKQYNGGALGEVDKLIKIYRHCTQELTSKKNLGAGCWHNIKNDIIFRSITMADLNKWNMLRLLKIWQSVDQLVENATDKSGKETSQKKFFVMGYSQPRRNENIGNGILQTNMGEMSEISKKKQCKIISSGNWNAWILLIALLM</sequence>
<reference evidence="1 2" key="1">
    <citation type="journal article" date="2013" name="Curr. Biol.">
        <title>The Genome of the Foraminiferan Reticulomyxa filosa.</title>
        <authorList>
            <person name="Glockner G."/>
            <person name="Hulsmann N."/>
            <person name="Schleicher M."/>
            <person name="Noegel A.A."/>
            <person name="Eichinger L."/>
            <person name="Gallinger C."/>
            <person name="Pawlowski J."/>
            <person name="Sierra R."/>
            <person name="Euteneuer U."/>
            <person name="Pillet L."/>
            <person name="Moustafa A."/>
            <person name="Platzer M."/>
            <person name="Groth M."/>
            <person name="Szafranski K."/>
            <person name="Schliwa M."/>
        </authorList>
    </citation>
    <scope>NUCLEOTIDE SEQUENCE [LARGE SCALE GENOMIC DNA]</scope>
</reference>
<evidence type="ECO:0000313" key="1">
    <source>
        <dbReference type="EMBL" id="ETN97247.1"/>
    </source>
</evidence>
<dbReference type="Proteomes" id="UP000023152">
    <property type="component" value="Unassembled WGS sequence"/>
</dbReference>